<dbReference type="GO" id="GO:0003677">
    <property type="term" value="F:DNA binding"/>
    <property type="evidence" value="ECO:0007669"/>
    <property type="project" value="InterPro"/>
</dbReference>
<dbReference type="InterPro" id="IPR007627">
    <property type="entry name" value="RNA_pol_sigma70_r2"/>
</dbReference>
<dbReference type="Gene3D" id="1.10.1740.10">
    <property type="match status" value="1"/>
</dbReference>
<dbReference type="SUPFAM" id="SSF88659">
    <property type="entry name" value="Sigma3 and sigma4 domains of RNA polymerase sigma factors"/>
    <property type="match status" value="1"/>
</dbReference>
<dbReference type="InterPro" id="IPR013325">
    <property type="entry name" value="RNA_pol_sigma_r2"/>
</dbReference>
<dbReference type="InterPro" id="IPR014300">
    <property type="entry name" value="RNA_pol_sigma-V"/>
</dbReference>
<dbReference type="InterPro" id="IPR014284">
    <property type="entry name" value="RNA_pol_sigma-70_dom"/>
</dbReference>
<dbReference type="GO" id="GO:0006352">
    <property type="term" value="P:DNA-templated transcription initiation"/>
    <property type="evidence" value="ECO:0007669"/>
    <property type="project" value="InterPro"/>
</dbReference>
<dbReference type="Proteomes" id="UP000257144">
    <property type="component" value="Unassembled WGS sequence"/>
</dbReference>
<dbReference type="AlphaFoldDB" id="A0A3D8GQ89"/>
<feature type="domain" description="RNA polymerase sigma-70 region 2" evidence="5">
    <location>
        <begin position="23"/>
        <end position="88"/>
    </location>
</feature>
<dbReference type="Gene3D" id="1.10.10.10">
    <property type="entry name" value="Winged helix-like DNA-binding domain superfamily/Winged helix DNA-binding domain"/>
    <property type="match status" value="1"/>
</dbReference>
<gene>
    <name evidence="7" type="ORF">DRW41_11380</name>
</gene>
<dbReference type="Pfam" id="PF08281">
    <property type="entry name" value="Sigma70_r4_2"/>
    <property type="match status" value="1"/>
</dbReference>
<evidence type="ECO:0000256" key="3">
    <source>
        <dbReference type="ARBA" id="ARBA00023082"/>
    </source>
</evidence>
<feature type="domain" description="RNA polymerase sigma factor 70 region 4 type 2" evidence="6">
    <location>
        <begin position="114"/>
        <end position="166"/>
    </location>
</feature>
<dbReference type="InterPro" id="IPR013324">
    <property type="entry name" value="RNA_pol_sigma_r3/r4-like"/>
</dbReference>
<evidence type="ECO:0000313" key="8">
    <source>
        <dbReference type="Proteomes" id="UP000257144"/>
    </source>
</evidence>
<comment type="similarity">
    <text evidence="1">Belongs to the sigma-70 factor family. ECF subfamily.</text>
</comment>
<evidence type="ECO:0000256" key="1">
    <source>
        <dbReference type="ARBA" id="ARBA00010641"/>
    </source>
</evidence>
<dbReference type="OrthoDB" id="9782703at2"/>
<dbReference type="Pfam" id="PF04542">
    <property type="entry name" value="Sigma70_r2"/>
    <property type="match status" value="1"/>
</dbReference>
<comment type="caution">
    <text evidence="7">The sequence shown here is derived from an EMBL/GenBank/DDBJ whole genome shotgun (WGS) entry which is preliminary data.</text>
</comment>
<keyword evidence="3" id="KW-0731">Sigma factor</keyword>
<sequence>MENEHHRLVKKAIKGNKRAFEKLLQQHYEQIYRTAYLYVHNEEDALDVVQEAAYQALTSIHSLKNPEYFMTWLTRIVIRCSGQLLKRKSNVVPLSDEIVTNLPDQGNPNIDESLQLLTTIQQLKENYRTVIILFYYYDYSIKMISSFMEIPEGSVKTYLSRAKAELKKSYKNEEGKCHG</sequence>
<reference evidence="7 8" key="1">
    <citation type="submission" date="2018-07" db="EMBL/GenBank/DDBJ databases">
        <title>Bacillus sp. YLB-04 draft genome sequence.</title>
        <authorList>
            <person name="Yu L."/>
            <person name="Tang X."/>
        </authorList>
    </citation>
    <scope>NUCLEOTIDE SEQUENCE [LARGE SCALE GENOMIC DNA]</scope>
    <source>
        <strain evidence="7 8">YLB-04</strain>
    </source>
</reference>
<evidence type="ECO:0000313" key="7">
    <source>
        <dbReference type="EMBL" id="RDU36654.1"/>
    </source>
</evidence>
<accession>A0A3D8GQ89</accession>
<evidence type="ECO:0000256" key="2">
    <source>
        <dbReference type="ARBA" id="ARBA00023015"/>
    </source>
</evidence>
<keyword evidence="8" id="KW-1185">Reference proteome</keyword>
<organism evidence="7 8">
    <name type="scientific">Neobacillus piezotolerans</name>
    <dbReference type="NCBI Taxonomy" id="2259171"/>
    <lineage>
        <taxon>Bacteria</taxon>
        <taxon>Bacillati</taxon>
        <taxon>Bacillota</taxon>
        <taxon>Bacilli</taxon>
        <taxon>Bacillales</taxon>
        <taxon>Bacillaceae</taxon>
        <taxon>Neobacillus</taxon>
    </lineage>
</organism>
<evidence type="ECO:0000256" key="4">
    <source>
        <dbReference type="ARBA" id="ARBA00023163"/>
    </source>
</evidence>
<dbReference type="EMBL" id="QNQT01000004">
    <property type="protein sequence ID" value="RDU36654.1"/>
    <property type="molecule type" value="Genomic_DNA"/>
</dbReference>
<dbReference type="InterPro" id="IPR013249">
    <property type="entry name" value="RNA_pol_sigma70_r4_t2"/>
</dbReference>
<dbReference type="RefSeq" id="WP_115452126.1">
    <property type="nucleotide sequence ID" value="NZ_QNQT01000004.1"/>
</dbReference>
<keyword evidence="4" id="KW-0804">Transcription</keyword>
<evidence type="ECO:0000259" key="6">
    <source>
        <dbReference type="Pfam" id="PF08281"/>
    </source>
</evidence>
<dbReference type="GO" id="GO:0016987">
    <property type="term" value="F:sigma factor activity"/>
    <property type="evidence" value="ECO:0007669"/>
    <property type="project" value="UniProtKB-KW"/>
</dbReference>
<evidence type="ECO:0000259" key="5">
    <source>
        <dbReference type="Pfam" id="PF04542"/>
    </source>
</evidence>
<dbReference type="PANTHER" id="PTHR43133">
    <property type="entry name" value="RNA POLYMERASE ECF-TYPE SIGMA FACTO"/>
    <property type="match status" value="1"/>
</dbReference>
<name>A0A3D8GQ89_9BACI</name>
<keyword evidence="2" id="KW-0805">Transcription regulation</keyword>
<dbReference type="InterPro" id="IPR039425">
    <property type="entry name" value="RNA_pol_sigma-70-like"/>
</dbReference>
<dbReference type="SUPFAM" id="SSF88946">
    <property type="entry name" value="Sigma2 domain of RNA polymerase sigma factors"/>
    <property type="match status" value="1"/>
</dbReference>
<dbReference type="NCBIfam" id="TIGR02954">
    <property type="entry name" value="Sig70_famx3"/>
    <property type="match status" value="1"/>
</dbReference>
<protein>
    <submittedName>
        <fullName evidence="7">RNA polymerase</fullName>
    </submittedName>
</protein>
<dbReference type="CDD" id="cd06171">
    <property type="entry name" value="Sigma70_r4"/>
    <property type="match status" value="1"/>
</dbReference>
<dbReference type="InterPro" id="IPR036388">
    <property type="entry name" value="WH-like_DNA-bd_sf"/>
</dbReference>
<dbReference type="NCBIfam" id="TIGR02937">
    <property type="entry name" value="sigma70-ECF"/>
    <property type="match status" value="1"/>
</dbReference>
<proteinExistence type="inferred from homology"/>
<dbReference type="PANTHER" id="PTHR43133:SF51">
    <property type="entry name" value="RNA POLYMERASE SIGMA FACTOR"/>
    <property type="match status" value="1"/>
</dbReference>